<proteinExistence type="predicted"/>
<sequence length="132" mass="14952">MGLADLKKNATSCDNQFSKQMSVDEFIETASLYALGKTHEFDNANNGTNVVDFINRLSKQKAEANIAVEQSNAPFRRATFTLSEQAISQLGQFSQQSKLAKSKLIRHLINEHHQLTEQEKQTLYQKFELQTS</sequence>
<evidence type="ECO:0000313" key="1">
    <source>
        <dbReference type="EMBL" id="MCL1141766.1"/>
    </source>
</evidence>
<evidence type="ECO:0000313" key="2">
    <source>
        <dbReference type="Proteomes" id="UP001139333"/>
    </source>
</evidence>
<accession>A0A9X2CJ81</accession>
<dbReference type="Proteomes" id="UP001139333">
    <property type="component" value="Unassembled WGS sequence"/>
</dbReference>
<dbReference type="RefSeq" id="WP_248994451.1">
    <property type="nucleotide sequence ID" value="NZ_JAKIKP010000002.1"/>
</dbReference>
<dbReference type="EMBL" id="JAKIKP010000002">
    <property type="protein sequence ID" value="MCL1141766.1"/>
    <property type="molecule type" value="Genomic_DNA"/>
</dbReference>
<organism evidence="1 2">
    <name type="scientific">Shewanella gaetbuli</name>
    <dbReference type="NCBI Taxonomy" id="220752"/>
    <lineage>
        <taxon>Bacteria</taxon>
        <taxon>Pseudomonadati</taxon>
        <taxon>Pseudomonadota</taxon>
        <taxon>Gammaproteobacteria</taxon>
        <taxon>Alteromonadales</taxon>
        <taxon>Shewanellaceae</taxon>
        <taxon>Shewanella</taxon>
    </lineage>
</organism>
<keyword evidence="2" id="KW-1185">Reference proteome</keyword>
<comment type="caution">
    <text evidence="1">The sequence shown here is derived from an EMBL/GenBank/DDBJ whole genome shotgun (WGS) entry which is preliminary data.</text>
</comment>
<name>A0A9X2CJ81_9GAMM</name>
<protein>
    <submittedName>
        <fullName evidence="1">CopG family transcriptional regulator</fullName>
    </submittedName>
</protein>
<dbReference type="AlphaFoldDB" id="A0A9X2CJ81"/>
<gene>
    <name evidence="1" type="ORF">L2672_03480</name>
</gene>
<reference evidence="1" key="1">
    <citation type="submission" date="2022-01" db="EMBL/GenBank/DDBJ databases">
        <title>Whole genome-based taxonomy of the Shewanellaceae.</title>
        <authorList>
            <person name="Martin-Rodriguez A.J."/>
        </authorList>
    </citation>
    <scope>NUCLEOTIDE SEQUENCE</scope>
    <source>
        <strain evidence="1">DSM 16422</strain>
    </source>
</reference>